<comment type="caution">
    <text evidence="1">The sequence shown here is derived from an EMBL/GenBank/DDBJ whole genome shotgun (WGS) entry which is preliminary data.</text>
</comment>
<evidence type="ECO:0000313" key="2">
    <source>
        <dbReference type="Proteomes" id="UP000440224"/>
    </source>
</evidence>
<sequence length="102" mass="11327">MLAALALPPNKLLDALEASASALIDDVWRAAEPLARKAIEMKQAGGPTYELVHTVEHRRLIEEHAPSHVRRLPNGGVLLATHPFRTLWPLWSEALRLLGIRT</sequence>
<dbReference type="OrthoDB" id="5493101at2"/>
<accession>A0A6N7PLL1</accession>
<proteinExistence type="predicted"/>
<keyword evidence="2" id="KW-1185">Reference proteome</keyword>
<dbReference type="EMBL" id="WJIE01000003">
    <property type="protein sequence ID" value="MRG92963.1"/>
    <property type="molecule type" value="Genomic_DNA"/>
</dbReference>
<evidence type="ECO:0000313" key="1">
    <source>
        <dbReference type="EMBL" id="MRG92963.1"/>
    </source>
</evidence>
<dbReference type="RefSeq" id="WP_153819768.1">
    <property type="nucleotide sequence ID" value="NZ_WJIE01000003.1"/>
</dbReference>
<gene>
    <name evidence="1" type="ORF">GF068_13640</name>
</gene>
<dbReference type="Proteomes" id="UP000440224">
    <property type="component" value="Unassembled WGS sequence"/>
</dbReference>
<dbReference type="AlphaFoldDB" id="A0A6N7PLL1"/>
<organism evidence="1 2">
    <name type="scientific">Polyangium spumosum</name>
    <dbReference type="NCBI Taxonomy" id="889282"/>
    <lineage>
        <taxon>Bacteria</taxon>
        <taxon>Pseudomonadati</taxon>
        <taxon>Myxococcota</taxon>
        <taxon>Polyangia</taxon>
        <taxon>Polyangiales</taxon>
        <taxon>Polyangiaceae</taxon>
        <taxon>Polyangium</taxon>
    </lineage>
</organism>
<protein>
    <submittedName>
        <fullName evidence="1">Uncharacterized protein</fullName>
    </submittedName>
</protein>
<reference evidence="1 2" key="1">
    <citation type="submission" date="2019-10" db="EMBL/GenBank/DDBJ databases">
        <title>A soil myxobacterium in the family Polyangiaceae.</title>
        <authorList>
            <person name="Li Y."/>
            <person name="Wang J."/>
        </authorList>
    </citation>
    <scope>NUCLEOTIDE SEQUENCE [LARGE SCALE GENOMIC DNA]</scope>
    <source>
        <strain evidence="1 2">DSM 14734</strain>
    </source>
</reference>
<name>A0A6N7PLL1_9BACT</name>